<evidence type="ECO:0000256" key="6">
    <source>
        <dbReference type="ARBA" id="ARBA00023163"/>
    </source>
</evidence>
<evidence type="ECO:0000256" key="4">
    <source>
        <dbReference type="ARBA" id="ARBA00023125"/>
    </source>
</evidence>
<dbReference type="SMART" id="SM00717">
    <property type="entry name" value="SANT"/>
    <property type="match status" value="1"/>
</dbReference>
<dbReference type="SUPFAM" id="SSF46689">
    <property type="entry name" value="Homeodomain-like"/>
    <property type="match status" value="1"/>
</dbReference>
<comment type="caution">
    <text evidence="11">The sequence shown here is derived from an EMBL/GenBank/DDBJ whole genome shotgun (WGS) entry which is preliminary data.</text>
</comment>
<proteinExistence type="predicted"/>
<evidence type="ECO:0000256" key="1">
    <source>
        <dbReference type="ARBA" id="ARBA00004123"/>
    </source>
</evidence>
<dbReference type="Pfam" id="PF00249">
    <property type="entry name" value="Myb_DNA-binding"/>
    <property type="match status" value="2"/>
</dbReference>
<dbReference type="Gene3D" id="1.10.10.60">
    <property type="entry name" value="Homeodomain-like"/>
    <property type="match status" value="1"/>
</dbReference>
<evidence type="ECO:0000313" key="12">
    <source>
        <dbReference type="Proteomes" id="UP001374584"/>
    </source>
</evidence>
<dbReference type="Proteomes" id="UP001374584">
    <property type="component" value="Unassembled WGS sequence"/>
</dbReference>
<evidence type="ECO:0000259" key="8">
    <source>
        <dbReference type="PROSITE" id="PS50090"/>
    </source>
</evidence>
<feature type="domain" description="Myb-like" evidence="8">
    <location>
        <begin position="4"/>
        <end position="72"/>
    </location>
</feature>
<dbReference type="EMBL" id="JAYMYR010000003">
    <property type="protein sequence ID" value="KAK7374558.1"/>
    <property type="molecule type" value="Genomic_DNA"/>
</dbReference>
<evidence type="ECO:0000256" key="7">
    <source>
        <dbReference type="ARBA" id="ARBA00023242"/>
    </source>
</evidence>
<reference evidence="11 12" key="1">
    <citation type="submission" date="2024-01" db="EMBL/GenBank/DDBJ databases">
        <title>The genomes of 5 underutilized Papilionoideae crops provide insights into root nodulation and disease resistanc.</title>
        <authorList>
            <person name="Jiang F."/>
        </authorList>
    </citation>
    <scope>NUCLEOTIDE SEQUENCE [LARGE SCALE GENOMIC DNA]</scope>
    <source>
        <strain evidence="11">JINMINGXINNONG_FW02</strain>
        <tissue evidence="11">Leaves</tissue>
    </source>
</reference>
<dbReference type="AlphaFoldDB" id="A0AAN9NRI9"/>
<dbReference type="GO" id="GO:0003677">
    <property type="term" value="F:DNA binding"/>
    <property type="evidence" value="ECO:0007669"/>
    <property type="project" value="UniProtKB-KW"/>
</dbReference>
<keyword evidence="12" id="KW-1185">Reference proteome</keyword>
<keyword evidence="6" id="KW-0804">Transcription</keyword>
<accession>A0AAN9NRI9</accession>
<evidence type="ECO:0000256" key="5">
    <source>
        <dbReference type="ARBA" id="ARBA00023159"/>
    </source>
</evidence>
<dbReference type="InterPro" id="IPR015495">
    <property type="entry name" value="Myb_TF_plants"/>
</dbReference>
<evidence type="ECO:0000256" key="3">
    <source>
        <dbReference type="ARBA" id="ARBA00023015"/>
    </source>
</evidence>
<evidence type="ECO:0000259" key="9">
    <source>
        <dbReference type="PROSITE" id="PS51294"/>
    </source>
</evidence>
<evidence type="ECO:0000256" key="2">
    <source>
        <dbReference type="ARBA" id="ARBA00022737"/>
    </source>
</evidence>
<dbReference type="InterPro" id="IPR017930">
    <property type="entry name" value="Myb_dom"/>
</dbReference>
<keyword evidence="4" id="KW-0238">DNA-binding</keyword>
<keyword evidence="2" id="KW-0677">Repeat</keyword>
<dbReference type="InterPro" id="IPR001005">
    <property type="entry name" value="SANT/Myb"/>
</dbReference>
<dbReference type="GO" id="GO:0005634">
    <property type="term" value="C:nucleus"/>
    <property type="evidence" value="ECO:0007669"/>
    <property type="project" value="UniProtKB-SubCell"/>
</dbReference>
<dbReference type="CDD" id="cd00167">
    <property type="entry name" value="SANT"/>
    <property type="match status" value="1"/>
</dbReference>
<organism evidence="11 12">
    <name type="scientific">Phaseolus coccineus</name>
    <name type="common">Scarlet runner bean</name>
    <name type="synonym">Phaseolus multiflorus</name>
    <dbReference type="NCBI Taxonomy" id="3886"/>
    <lineage>
        <taxon>Eukaryota</taxon>
        <taxon>Viridiplantae</taxon>
        <taxon>Streptophyta</taxon>
        <taxon>Embryophyta</taxon>
        <taxon>Tracheophyta</taxon>
        <taxon>Spermatophyta</taxon>
        <taxon>Magnoliopsida</taxon>
        <taxon>eudicotyledons</taxon>
        <taxon>Gunneridae</taxon>
        <taxon>Pentapetalae</taxon>
        <taxon>rosids</taxon>
        <taxon>fabids</taxon>
        <taxon>Fabales</taxon>
        <taxon>Fabaceae</taxon>
        <taxon>Papilionoideae</taxon>
        <taxon>50 kb inversion clade</taxon>
        <taxon>NPAAA clade</taxon>
        <taxon>indigoferoid/millettioid clade</taxon>
        <taxon>Phaseoleae</taxon>
        <taxon>Phaseolus</taxon>
    </lineage>
</organism>
<protein>
    <submittedName>
        <fullName evidence="11">Uncharacterized protein</fullName>
    </submittedName>
</protein>
<feature type="domain" description="HTH myb-type" evidence="9">
    <location>
        <begin position="1"/>
        <end position="76"/>
    </location>
</feature>
<evidence type="ECO:0000313" key="10">
    <source>
        <dbReference type="EMBL" id="KAK7374556.1"/>
    </source>
</evidence>
<sequence>MEELSGVRKGAWSKFEDELLKACVQLYGEGKWHLVPQRAGALHNCERRWSLIAGRLPGRTSNDVKNYWNSYTRRKLHTHNKDYVVKQSTLKPHQVIKPVPLALSKTSPKLLQGTFINSSNVGVSEQGVTSSSNWWQTLLDEKGENITVNNTGFFGEEDGVFELWNQELTSIDSHFLTEAETWSDMFLDLGVN</sequence>
<dbReference type="InterPro" id="IPR009057">
    <property type="entry name" value="Homeodomain-like_sf"/>
</dbReference>
<dbReference type="EMBL" id="JAYMYR010000003">
    <property type="protein sequence ID" value="KAK7374556.1"/>
    <property type="molecule type" value="Genomic_DNA"/>
</dbReference>
<dbReference type="PROSITE" id="PS50090">
    <property type="entry name" value="MYB_LIKE"/>
    <property type="match status" value="1"/>
</dbReference>
<name>A0AAN9NRI9_PHACN</name>
<dbReference type="PANTHER" id="PTHR47999:SF24">
    <property type="entry name" value="TRANSCRIPTION FACTOR MYB90"/>
    <property type="match status" value="1"/>
</dbReference>
<gene>
    <name evidence="10" type="ORF">VNO80_07987</name>
    <name evidence="11" type="ORF">VNO80_07989</name>
</gene>
<dbReference type="PANTHER" id="PTHR47999">
    <property type="entry name" value="TRANSCRIPTION FACTOR MYB8-RELATED-RELATED"/>
    <property type="match status" value="1"/>
</dbReference>
<keyword evidence="5" id="KW-0010">Activator</keyword>
<evidence type="ECO:0000313" key="11">
    <source>
        <dbReference type="EMBL" id="KAK7374558.1"/>
    </source>
</evidence>
<comment type="subcellular location">
    <subcellularLocation>
        <location evidence="1">Nucleus</location>
    </subcellularLocation>
</comment>
<dbReference type="PROSITE" id="PS51294">
    <property type="entry name" value="HTH_MYB"/>
    <property type="match status" value="1"/>
</dbReference>
<keyword evidence="3" id="KW-0805">Transcription regulation</keyword>
<keyword evidence="7" id="KW-0539">Nucleus</keyword>